<dbReference type="GO" id="GO:0003677">
    <property type="term" value="F:DNA binding"/>
    <property type="evidence" value="ECO:0007669"/>
    <property type="project" value="UniProtKB-KW"/>
</dbReference>
<comment type="caution">
    <text evidence="6">The sequence shown here is derived from an EMBL/GenBank/DDBJ whole genome shotgun (WGS) entry which is preliminary data.</text>
</comment>
<evidence type="ECO:0000313" key="6">
    <source>
        <dbReference type="EMBL" id="RDW13398.1"/>
    </source>
</evidence>
<keyword evidence="7" id="KW-1185">Reference proteome</keyword>
<evidence type="ECO:0000256" key="3">
    <source>
        <dbReference type="ARBA" id="ARBA00023163"/>
    </source>
</evidence>
<reference evidence="6 7" key="1">
    <citation type="submission" date="2018-05" db="EMBL/GenBank/DDBJ databases">
        <title>Whole genome sequencing of Paracoccus thiocyanatus SST.</title>
        <authorList>
            <person name="Ghosh W."/>
            <person name="Rameez M.J."/>
            <person name="Roy C."/>
        </authorList>
    </citation>
    <scope>NUCLEOTIDE SEQUENCE [LARGE SCALE GENOMIC DNA]</scope>
    <source>
        <strain evidence="6 7">SST</strain>
    </source>
</reference>
<keyword evidence="3" id="KW-0804">Transcription</keyword>
<dbReference type="Pfam" id="PF09339">
    <property type="entry name" value="HTH_IclR"/>
    <property type="match status" value="1"/>
</dbReference>
<accession>A0A3D8PDL4</accession>
<sequence length="266" mass="28541">MKNPAESTGSQAIDRATRLLGLVAEAQGAGASLAQIVSQSRLNQATVRRLLVALIRAGLVEQEEGSRLYFLGVSAYVFGVIAAERFGRYPMADAAVRRLADGSGDTAFFSLRQGMNSICLRRVDGVHPFRSHVLNVGQQHPLGVAAHGIAILAALPPQEADAIIAGNLEIYRDHYPMLTEPLLRDLIAETRRRGWAINRGIFHSAAWAISVAVRGMQGEVLGALSIGAMENRLGEGRQPQIVKLLQAEARKLEAAFATMGATALRG</sequence>
<evidence type="ECO:0000259" key="5">
    <source>
        <dbReference type="PROSITE" id="PS51078"/>
    </source>
</evidence>
<dbReference type="Gene3D" id="1.10.10.10">
    <property type="entry name" value="Winged helix-like DNA-binding domain superfamily/Winged helix DNA-binding domain"/>
    <property type="match status" value="1"/>
</dbReference>
<dbReference type="Proteomes" id="UP000256679">
    <property type="component" value="Unassembled WGS sequence"/>
</dbReference>
<dbReference type="InterPro" id="IPR014757">
    <property type="entry name" value="Tscrpt_reg_IclR_C"/>
</dbReference>
<dbReference type="AlphaFoldDB" id="A0A3D8PDL4"/>
<name>A0A3D8PDL4_9RHOB</name>
<dbReference type="Pfam" id="PF01614">
    <property type="entry name" value="IclR_C"/>
    <property type="match status" value="1"/>
</dbReference>
<proteinExistence type="predicted"/>
<organism evidence="6 7">
    <name type="scientific">Paracoccus thiocyanatus</name>
    <dbReference type="NCBI Taxonomy" id="34006"/>
    <lineage>
        <taxon>Bacteria</taxon>
        <taxon>Pseudomonadati</taxon>
        <taxon>Pseudomonadota</taxon>
        <taxon>Alphaproteobacteria</taxon>
        <taxon>Rhodobacterales</taxon>
        <taxon>Paracoccaceae</taxon>
        <taxon>Paracoccus</taxon>
    </lineage>
</organism>
<dbReference type="GO" id="GO:0003700">
    <property type="term" value="F:DNA-binding transcription factor activity"/>
    <property type="evidence" value="ECO:0007669"/>
    <property type="project" value="TreeGrafter"/>
</dbReference>
<dbReference type="InterPro" id="IPR036390">
    <property type="entry name" value="WH_DNA-bd_sf"/>
</dbReference>
<dbReference type="PROSITE" id="PS51077">
    <property type="entry name" value="HTH_ICLR"/>
    <property type="match status" value="1"/>
</dbReference>
<feature type="domain" description="IclR-ED" evidence="5">
    <location>
        <begin position="74"/>
        <end position="258"/>
    </location>
</feature>
<keyword evidence="2" id="KW-0238">DNA-binding</keyword>
<evidence type="ECO:0000313" key="7">
    <source>
        <dbReference type="Proteomes" id="UP000256679"/>
    </source>
</evidence>
<dbReference type="InterPro" id="IPR005471">
    <property type="entry name" value="Tscrpt_reg_IclR_N"/>
</dbReference>
<dbReference type="SUPFAM" id="SSF46785">
    <property type="entry name" value="Winged helix' DNA-binding domain"/>
    <property type="match status" value="1"/>
</dbReference>
<dbReference type="EMBL" id="QFCQ01000037">
    <property type="protein sequence ID" value="RDW13398.1"/>
    <property type="molecule type" value="Genomic_DNA"/>
</dbReference>
<protein>
    <submittedName>
        <fullName evidence="6">Transcriptional regulator</fullName>
    </submittedName>
</protein>
<evidence type="ECO:0000256" key="1">
    <source>
        <dbReference type="ARBA" id="ARBA00023015"/>
    </source>
</evidence>
<evidence type="ECO:0000259" key="4">
    <source>
        <dbReference type="PROSITE" id="PS51077"/>
    </source>
</evidence>
<dbReference type="PANTHER" id="PTHR30136">
    <property type="entry name" value="HELIX-TURN-HELIX TRANSCRIPTIONAL REGULATOR, ICLR FAMILY"/>
    <property type="match status" value="1"/>
</dbReference>
<dbReference type="InterPro" id="IPR036388">
    <property type="entry name" value="WH-like_DNA-bd_sf"/>
</dbReference>
<evidence type="ECO:0000256" key="2">
    <source>
        <dbReference type="ARBA" id="ARBA00023125"/>
    </source>
</evidence>
<dbReference type="SUPFAM" id="SSF55781">
    <property type="entry name" value="GAF domain-like"/>
    <property type="match status" value="1"/>
</dbReference>
<dbReference type="InterPro" id="IPR029016">
    <property type="entry name" value="GAF-like_dom_sf"/>
</dbReference>
<dbReference type="PROSITE" id="PS51078">
    <property type="entry name" value="ICLR_ED"/>
    <property type="match status" value="1"/>
</dbReference>
<dbReference type="PANTHER" id="PTHR30136:SF39">
    <property type="entry name" value="TRANSCRIPTIONAL REGULATORY PROTEIN"/>
    <property type="match status" value="1"/>
</dbReference>
<dbReference type="SMART" id="SM00346">
    <property type="entry name" value="HTH_ICLR"/>
    <property type="match status" value="1"/>
</dbReference>
<gene>
    <name evidence="6" type="ORF">DIE28_08385</name>
</gene>
<feature type="domain" description="HTH iclR-type" evidence="4">
    <location>
        <begin position="10"/>
        <end position="73"/>
    </location>
</feature>
<dbReference type="GO" id="GO:0045892">
    <property type="term" value="P:negative regulation of DNA-templated transcription"/>
    <property type="evidence" value="ECO:0007669"/>
    <property type="project" value="TreeGrafter"/>
</dbReference>
<keyword evidence="1" id="KW-0805">Transcription regulation</keyword>
<dbReference type="Gene3D" id="3.30.450.40">
    <property type="match status" value="1"/>
</dbReference>
<dbReference type="InterPro" id="IPR050707">
    <property type="entry name" value="HTH_MetabolicPath_Reg"/>
</dbReference>